<dbReference type="GO" id="GO:0071555">
    <property type="term" value="P:cell wall organization"/>
    <property type="evidence" value="ECO:0007669"/>
    <property type="project" value="UniProtKB-UniRule"/>
</dbReference>
<comment type="caution">
    <text evidence="8">Lacks conserved residue(s) required for the propagation of feature annotation.</text>
</comment>
<evidence type="ECO:0000256" key="8">
    <source>
        <dbReference type="HAMAP-Rule" id="MF_02078"/>
    </source>
</evidence>
<comment type="function">
    <text evidence="8 9">Involved in peptidoglycan biosynthesis. Transports lipid-linked peptidoglycan precursors from the inner to the outer leaflet of the cytoplasmic membrane.</text>
</comment>
<keyword evidence="4 8" id="KW-0133">Cell shape</keyword>
<feature type="transmembrane region" description="Helical" evidence="8">
    <location>
        <begin position="392"/>
        <end position="412"/>
    </location>
</feature>
<evidence type="ECO:0000313" key="11">
    <source>
        <dbReference type="Proteomes" id="UP000034739"/>
    </source>
</evidence>
<keyword evidence="6 8" id="KW-1133">Transmembrane helix</keyword>
<dbReference type="GO" id="GO:0009252">
    <property type="term" value="P:peptidoglycan biosynthetic process"/>
    <property type="evidence" value="ECO:0007669"/>
    <property type="project" value="UniProtKB-UniRule"/>
</dbReference>
<feature type="transmembrane region" description="Helical" evidence="8">
    <location>
        <begin position="194"/>
        <end position="221"/>
    </location>
</feature>
<dbReference type="CDD" id="cd13123">
    <property type="entry name" value="MATE_MurJ_like"/>
    <property type="match status" value="1"/>
</dbReference>
<feature type="transmembrane region" description="Helical" evidence="8">
    <location>
        <begin position="52"/>
        <end position="76"/>
    </location>
</feature>
<sequence length="550" mass="59780">MERIRTLLTKKQTSIGSAAFVLMLMVFLSRVLGLVRDRLLSARFAPDELGVYFAAFRIPNLLFELLVMGALTSAFIPVFTRYISQDKEGDGRRMASTLINASLIIFALLSLPLLIWTREVSEFLAPGFTSAQIEQMVSFTRIMTVFQVVPLLVGNFFTGILQSHNLFLVPAAAPVLYNAGIIIGILVLTPIFGLYAPVVGVVIGAALFFLVQIPLVLIAGYRYTPILDLQHRGVRDVAKLVGPRTLGLAVSQIDTTVDLMLASLLGARMVTIFHFAQHLQQLPVGLFGTTIAQAALPTLSAATVKEDLPGFKKSILSAMHQILFFVLPVSAMFIVLRIPMVRLVFGASRFDWAATVLTGVTLSMFSVSLFAQSTVHLLARGFYALYDTKTPVGVGILAIGINTLLSIVFIQVMHLPVWALGLSASVASIVNALLLLLFLDRRVGRFPRGELFVPAGKMLVAAVIAGVTIYVPLKLMDQLVFDTTRTFGLLLLTGVSGGGGLTMYVLLCWVFGVSEVQSFIRLLKRVRRAREVLLTPAGEVVNGGAQDKLA</sequence>
<dbReference type="PIRSF" id="PIRSF002869">
    <property type="entry name" value="MviN"/>
    <property type="match status" value="1"/>
</dbReference>
<dbReference type="GO" id="GO:0008360">
    <property type="term" value="P:regulation of cell shape"/>
    <property type="evidence" value="ECO:0007669"/>
    <property type="project" value="UniProtKB-UniRule"/>
</dbReference>
<feature type="transmembrane region" description="Helical" evidence="8">
    <location>
        <begin position="352"/>
        <end position="371"/>
    </location>
</feature>
<feature type="transmembrane region" description="Helical" evidence="8">
    <location>
        <begin position="97"/>
        <end position="116"/>
    </location>
</feature>
<accession>A0A0G1U3Y1</accession>
<dbReference type="GO" id="GO:0005886">
    <property type="term" value="C:plasma membrane"/>
    <property type="evidence" value="ECO:0007669"/>
    <property type="project" value="UniProtKB-SubCell"/>
</dbReference>
<dbReference type="HAMAP" id="MF_02078">
    <property type="entry name" value="MurJ_MviN"/>
    <property type="match status" value="1"/>
</dbReference>
<protein>
    <recommendedName>
        <fullName evidence="8">Probable lipid II flippase MurJ</fullName>
    </recommendedName>
</protein>
<keyword evidence="5 8" id="KW-0573">Peptidoglycan synthesis</keyword>
<dbReference type="AlphaFoldDB" id="A0A0G1U3Y1"/>
<dbReference type="GO" id="GO:0034204">
    <property type="term" value="P:lipid translocation"/>
    <property type="evidence" value="ECO:0007669"/>
    <property type="project" value="TreeGrafter"/>
</dbReference>
<dbReference type="EMBL" id="LCOY01000002">
    <property type="protein sequence ID" value="KKU88777.1"/>
    <property type="molecule type" value="Genomic_DNA"/>
</dbReference>
<evidence type="ECO:0000256" key="2">
    <source>
        <dbReference type="ARBA" id="ARBA00022475"/>
    </source>
</evidence>
<organism evidence="10 11">
    <name type="scientific">Candidatus Gottesmanbacteria bacterium GW2011_GWA2_47_9</name>
    <dbReference type="NCBI Taxonomy" id="1618445"/>
    <lineage>
        <taxon>Bacteria</taxon>
        <taxon>Candidatus Gottesmaniibacteriota</taxon>
    </lineage>
</organism>
<evidence type="ECO:0000256" key="7">
    <source>
        <dbReference type="ARBA" id="ARBA00023136"/>
    </source>
</evidence>
<comment type="subcellular location">
    <subcellularLocation>
        <location evidence="1 8">Cell membrane</location>
        <topology evidence="1 8">Multi-pass membrane protein</topology>
    </subcellularLocation>
</comment>
<feature type="transmembrane region" description="Helical" evidence="8">
    <location>
        <begin position="12"/>
        <end position="32"/>
    </location>
</feature>
<dbReference type="NCBIfam" id="TIGR01695">
    <property type="entry name" value="murJ_mviN"/>
    <property type="match status" value="1"/>
</dbReference>
<feature type="transmembrane region" description="Helical" evidence="8">
    <location>
        <begin position="418"/>
        <end position="439"/>
    </location>
</feature>
<evidence type="ECO:0000256" key="5">
    <source>
        <dbReference type="ARBA" id="ARBA00022984"/>
    </source>
</evidence>
<dbReference type="PATRIC" id="fig|1618445.3.peg.100"/>
<reference evidence="10 11" key="1">
    <citation type="journal article" date="2015" name="Nature">
        <title>rRNA introns, odd ribosomes, and small enigmatic genomes across a large radiation of phyla.</title>
        <authorList>
            <person name="Brown C.T."/>
            <person name="Hug L.A."/>
            <person name="Thomas B.C."/>
            <person name="Sharon I."/>
            <person name="Castelle C.J."/>
            <person name="Singh A."/>
            <person name="Wilkins M.J."/>
            <person name="Williams K.H."/>
            <person name="Banfield J.F."/>
        </authorList>
    </citation>
    <scope>NUCLEOTIDE SEQUENCE [LARGE SCALE GENOMIC DNA]</scope>
</reference>
<feature type="transmembrane region" description="Helical" evidence="8">
    <location>
        <begin position="136"/>
        <end position="154"/>
    </location>
</feature>
<dbReference type="PRINTS" id="PR01806">
    <property type="entry name" value="VIRFACTRMVIN"/>
</dbReference>
<keyword evidence="7 8" id="KW-0472">Membrane</keyword>
<proteinExistence type="inferred from homology"/>
<keyword evidence="8 9" id="KW-0961">Cell wall biogenesis/degradation</keyword>
<dbReference type="PANTHER" id="PTHR47019:SF1">
    <property type="entry name" value="LIPID II FLIPPASE MURJ"/>
    <property type="match status" value="1"/>
</dbReference>
<name>A0A0G1U3Y1_9BACT</name>
<evidence type="ECO:0000256" key="1">
    <source>
        <dbReference type="ARBA" id="ARBA00004651"/>
    </source>
</evidence>
<evidence type="ECO:0000256" key="4">
    <source>
        <dbReference type="ARBA" id="ARBA00022960"/>
    </source>
</evidence>
<dbReference type="Pfam" id="PF03023">
    <property type="entry name" value="MurJ"/>
    <property type="match status" value="1"/>
</dbReference>
<gene>
    <name evidence="8" type="primary">murJ</name>
    <name evidence="10" type="ORF">UY16_C0002G0049</name>
</gene>
<dbReference type="Proteomes" id="UP000034739">
    <property type="component" value="Unassembled WGS sequence"/>
</dbReference>
<evidence type="ECO:0000256" key="6">
    <source>
        <dbReference type="ARBA" id="ARBA00022989"/>
    </source>
</evidence>
<dbReference type="UniPathway" id="UPA00219"/>
<evidence type="ECO:0000256" key="9">
    <source>
        <dbReference type="PIRNR" id="PIRNR002869"/>
    </source>
</evidence>
<dbReference type="InterPro" id="IPR051050">
    <property type="entry name" value="Lipid_II_flippase_MurJ/MviN"/>
</dbReference>
<keyword evidence="3 8" id="KW-0812">Transmembrane</keyword>
<dbReference type="PANTHER" id="PTHR47019">
    <property type="entry name" value="LIPID II FLIPPASE MURJ"/>
    <property type="match status" value="1"/>
</dbReference>
<keyword evidence="2 8" id="KW-1003">Cell membrane</keyword>
<feature type="transmembrane region" description="Helical" evidence="8">
    <location>
        <begin position="166"/>
        <end position="188"/>
    </location>
</feature>
<comment type="caution">
    <text evidence="10">The sequence shown here is derived from an EMBL/GenBank/DDBJ whole genome shotgun (WGS) entry which is preliminary data.</text>
</comment>
<feature type="transmembrane region" description="Helical" evidence="8">
    <location>
        <begin position="451"/>
        <end position="473"/>
    </location>
</feature>
<comment type="similarity">
    <text evidence="8 9">Belongs to the MurJ/MviN family.</text>
</comment>
<evidence type="ECO:0000256" key="3">
    <source>
        <dbReference type="ARBA" id="ARBA00022692"/>
    </source>
</evidence>
<evidence type="ECO:0000313" key="10">
    <source>
        <dbReference type="EMBL" id="KKU88777.1"/>
    </source>
</evidence>
<keyword evidence="8 9" id="KW-0813">Transport</keyword>
<comment type="pathway">
    <text evidence="8">Cell wall biogenesis; peptidoglycan biosynthesis.</text>
</comment>
<feature type="transmembrane region" description="Helical" evidence="8">
    <location>
        <begin position="322"/>
        <end position="340"/>
    </location>
</feature>
<dbReference type="GO" id="GO:0015648">
    <property type="term" value="F:lipid-linked peptidoglycan transporter activity"/>
    <property type="evidence" value="ECO:0007669"/>
    <property type="project" value="UniProtKB-UniRule"/>
</dbReference>
<dbReference type="InterPro" id="IPR004268">
    <property type="entry name" value="MurJ"/>
</dbReference>